<dbReference type="SUPFAM" id="SSF52540">
    <property type="entry name" value="P-loop containing nucleoside triphosphate hydrolases"/>
    <property type="match status" value="1"/>
</dbReference>
<dbReference type="InterPro" id="IPR050238">
    <property type="entry name" value="DNA_Rep/Repair_Clamp_Loader"/>
</dbReference>
<dbReference type="NCBIfam" id="TIGR00678">
    <property type="entry name" value="holB"/>
    <property type="match status" value="1"/>
</dbReference>
<dbReference type="GO" id="GO:0003887">
    <property type="term" value="F:DNA-directed DNA polymerase activity"/>
    <property type="evidence" value="ECO:0007669"/>
    <property type="project" value="InterPro"/>
</dbReference>
<name>A0A1I3P9K8_9HYPH</name>
<keyword evidence="2" id="KW-1185">Reference proteome</keyword>
<dbReference type="Gene3D" id="3.40.50.300">
    <property type="entry name" value="P-loop containing nucleotide triphosphate hydrolases"/>
    <property type="match status" value="1"/>
</dbReference>
<evidence type="ECO:0000313" key="2">
    <source>
        <dbReference type="Proteomes" id="UP000242763"/>
    </source>
</evidence>
<dbReference type="AlphaFoldDB" id="A0A1I3P9K8"/>
<dbReference type="GO" id="GO:0006261">
    <property type="term" value="P:DNA-templated DNA replication"/>
    <property type="evidence" value="ECO:0007669"/>
    <property type="project" value="TreeGrafter"/>
</dbReference>
<reference evidence="2" key="1">
    <citation type="submission" date="2016-10" db="EMBL/GenBank/DDBJ databases">
        <authorList>
            <person name="Varghese N."/>
            <person name="Submissions S."/>
        </authorList>
    </citation>
    <scope>NUCLEOTIDE SEQUENCE [LARGE SCALE GENOMIC DNA]</scope>
    <source>
        <strain evidence="2">DSM 21857</strain>
    </source>
</reference>
<dbReference type="GO" id="GO:0009360">
    <property type="term" value="C:DNA polymerase III complex"/>
    <property type="evidence" value="ECO:0007669"/>
    <property type="project" value="TreeGrafter"/>
</dbReference>
<sequence length="351" mass="38188">MSFERLAPEQFDTIPDIAEPAENPVLVGHEEAVAHVAEAYQAGRLHHALLLSGPPGIGKATFAFHLARHLLANPDHEHAPDRFRPLEPSSSVFRQVAQGAHPGVLHLTRPVNDKTKAFKSVVTVDEIRKVNRFLAMTSHDGSYRVAIVDPADDMNTNAANALLKTLEEPPARTLFILISHTLGSLLPTIRSRCQSIKLKPLADHEVLKVLSHLDAALPDDATSQNALIGRAGGSVREALLLTQFGGLDIADAIARTVSAPEFNVTDALKVAEAMSGRDSAVQFEIFNQTALDIVAGWARSAAVEQNVDAAARFSELWQDCGRIMAEADAYNLDKKQHVNGLLRRMWLSTHS</sequence>
<dbReference type="PANTHER" id="PTHR11669">
    <property type="entry name" value="REPLICATION FACTOR C / DNA POLYMERASE III GAMMA-TAU SUBUNIT"/>
    <property type="match status" value="1"/>
</dbReference>
<dbReference type="PANTHER" id="PTHR11669:SF8">
    <property type="entry name" value="DNA POLYMERASE III SUBUNIT DELTA"/>
    <property type="match status" value="1"/>
</dbReference>
<dbReference type="NCBIfam" id="NF006586">
    <property type="entry name" value="PRK09112.1"/>
    <property type="match status" value="1"/>
</dbReference>
<dbReference type="STRING" id="1121003.SAMN03080618_02258"/>
<protein>
    <submittedName>
        <fullName evidence="1">DNA polymerase-3 subunit delta</fullName>
    </submittedName>
</protein>
<accession>A0A1I3P9K8</accession>
<dbReference type="EMBL" id="FORF01000012">
    <property type="protein sequence ID" value="SFJ18205.1"/>
    <property type="molecule type" value="Genomic_DNA"/>
</dbReference>
<dbReference type="Proteomes" id="UP000242763">
    <property type="component" value="Unassembled WGS sequence"/>
</dbReference>
<dbReference type="InterPro" id="IPR027417">
    <property type="entry name" value="P-loop_NTPase"/>
</dbReference>
<gene>
    <name evidence="1" type="ORF">SAMN03080618_02258</name>
</gene>
<dbReference type="GO" id="GO:0008408">
    <property type="term" value="F:3'-5' exonuclease activity"/>
    <property type="evidence" value="ECO:0007669"/>
    <property type="project" value="InterPro"/>
</dbReference>
<evidence type="ECO:0000313" key="1">
    <source>
        <dbReference type="EMBL" id="SFJ18205.1"/>
    </source>
</evidence>
<dbReference type="NCBIfam" id="NF005677">
    <property type="entry name" value="PRK07471.1"/>
    <property type="match status" value="1"/>
</dbReference>
<dbReference type="Pfam" id="PF13177">
    <property type="entry name" value="DNA_pol3_delta2"/>
    <property type="match status" value="1"/>
</dbReference>
<proteinExistence type="predicted"/>
<dbReference type="RefSeq" id="WP_091522276.1">
    <property type="nucleotide sequence ID" value="NZ_FORF01000012.1"/>
</dbReference>
<organism evidence="1 2">
    <name type="scientific">Aquamicrobium aerolatum DSM 21857</name>
    <dbReference type="NCBI Taxonomy" id="1121003"/>
    <lineage>
        <taxon>Bacteria</taxon>
        <taxon>Pseudomonadati</taxon>
        <taxon>Pseudomonadota</taxon>
        <taxon>Alphaproteobacteria</taxon>
        <taxon>Hyphomicrobiales</taxon>
        <taxon>Phyllobacteriaceae</taxon>
        <taxon>Aerobium</taxon>
    </lineage>
</organism>
<dbReference type="InterPro" id="IPR004622">
    <property type="entry name" value="DNA_pol_HolB"/>
</dbReference>
<dbReference type="OrthoDB" id="9811073at2"/>